<evidence type="ECO:0000313" key="5">
    <source>
        <dbReference type="Proteomes" id="UP000821866"/>
    </source>
</evidence>
<dbReference type="AlphaFoldDB" id="A0A9J6DVR8"/>
<feature type="repeat" description="Pumilio" evidence="2">
    <location>
        <begin position="81"/>
        <end position="116"/>
    </location>
</feature>
<dbReference type="VEuPathDB" id="VectorBase:LOC119170295"/>
<dbReference type="SMART" id="SM00025">
    <property type="entry name" value="Pumilio"/>
    <property type="match status" value="4"/>
</dbReference>
<feature type="repeat" description="Pumilio" evidence="2">
    <location>
        <begin position="45"/>
        <end position="80"/>
    </location>
</feature>
<gene>
    <name evidence="4" type="ORF">HPB51_019564</name>
</gene>
<dbReference type="EMBL" id="JABSTU010000007">
    <property type="protein sequence ID" value="KAH8026325.1"/>
    <property type="molecule type" value="Genomic_DNA"/>
</dbReference>
<dbReference type="InterPro" id="IPR011989">
    <property type="entry name" value="ARM-like"/>
</dbReference>
<dbReference type="InterPro" id="IPR016024">
    <property type="entry name" value="ARM-type_fold"/>
</dbReference>
<feature type="repeat" description="Pumilio" evidence="2">
    <location>
        <begin position="117"/>
        <end position="152"/>
    </location>
</feature>
<feature type="repeat" description="Pumilio" evidence="2">
    <location>
        <begin position="156"/>
        <end position="195"/>
    </location>
</feature>
<dbReference type="PANTHER" id="PTHR12537:SF12">
    <property type="entry name" value="MATERNAL PROTEIN PUMILIO"/>
    <property type="match status" value="1"/>
</dbReference>
<dbReference type="PANTHER" id="PTHR12537">
    <property type="entry name" value="RNA BINDING PROTEIN PUMILIO-RELATED"/>
    <property type="match status" value="1"/>
</dbReference>
<keyword evidence="1" id="KW-0677">Repeat</keyword>
<organism evidence="4 5">
    <name type="scientific">Rhipicephalus microplus</name>
    <name type="common">Cattle tick</name>
    <name type="synonym">Boophilus microplus</name>
    <dbReference type="NCBI Taxonomy" id="6941"/>
    <lineage>
        <taxon>Eukaryota</taxon>
        <taxon>Metazoa</taxon>
        <taxon>Ecdysozoa</taxon>
        <taxon>Arthropoda</taxon>
        <taxon>Chelicerata</taxon>
        <taxon>Arachnida</taxon>
        <taxon>Acari</taxon>
        <taxon>Parasitiformes</taxon>
        <taxon>Ixodida</taxon>
        <taxon>Ixodoidea</taxon>
        <taxon>Ixodidae</taxon>
        <taxon>Rhipicephalinae</taxon>
        <taxon>Rhipicephalus</taxon>
        <taxon>Boophilus</taxon>
    </lineage>
</organism>
<dbReference type="Proteomes" id="UP000821866">
    <property type="component" value="Unassembled WGS sequence"/>
</dbReference>
<dbReference type="InterPro" id="IPR001313">
    <property type="entry name" value="Pumilio_RNA-bd_rpt"/>
</dbReference>
<proteinExistence type="predicted"/>
<dbReference type="GO" id="GO:0005737">
    <property type="term" value="C:cytoplasm"/>
    <property type="evidence" value="ECO:0007669"/>
    <property type="project" value="TreeGrafter"/>
</dbReference>
<reference evidence="4" key="2">
    <citation type="submission" date="2021-09" db="EMBL/GenBank/DDBJ databases">
        <authorList>
            <person name="Jia N."/>
            <person name="Wang J."/>
            <person name="Shi W."/>
            <person name="Du L."/>
            <person name="Sun Y."/>
            <person name="Zhan W."/>
            <person name="Jiang J."/>
            <person name="Wang Q."/>
            <person name="Zhang B."/>
            <person name="Ji P."/>
            <person name="Sakyi L.B."/>
            <person name="Cui X."/>
            <person name="Yuan T."/>
            <person name="Jiang B."/>
            <person name="Yang W."/>
            <person name="Lam T.T.-Y."/>
            <person name="Chang Q."/>
            <person name="Ding S."/>
            <person name="Wang X."/>
            <person name="Zhu J."/>
            <person name="Ruan X."/>
            <person name="Zhao L."/>
            <person name="Wei J."/>
            <person name="Que T."/>
            <person name="Du C."/>
            <person name="Cheng J."/>
            <person name="Dai P."/>
            <person name="Han X."/>
            <person name="Huang E."/>
            <person name="Gao Y."/>
            <person name="Liu J."/>
            <person name="Shao H."/>
            <person name="Ye R."/>
            <person name="Li L."/>
            <person name="Wei W."/>
            <person name="Wang X."/>
            <person name="Wang C."/>
            <person name="Huo Q."/>
            <person name="Li W."/>
            <person name="Guo W."/>
            <person name="Chen H."/>
            <person name="Chen S."/>
            <person name="Zhou L."/>
            <person name="Zhou L."/>
            <person name="Ni X."/>
            <person name="Tian J."/>
            <person name="Zhou Y."/>
            <person name="Sheng Y."/>
            <person name="Liu T."/>
            <person name="Pan Y."/>
            <person name="Xia L."/>
            <person name="Li J."/>
            <person name="Zhao F."/>
            <person name="Cao W."/>
        </authorList>
    </citation>
    <scope>NUCLEOTIDE SEQUENCE</scope>
    <source>
        <strain evidence="4">Rmic-2018</strain>
        <tissue evidence="4">Larvae</tissue>
    </source>
</reference>
<evidence type="ECO:0000256" key="2">
    <source>
        <dbReference type="PROSITE-ProRule" id="PRU00317"/>
    </source>
</evidence>
<comment type="caution">
    <text evidence="4">The sequence shown here is derived from an EMBL/GenBank/DDBJ whole genome shotgun (WGS) entry which is preliminary data.</text>
</comment>
<dbReference type="Pfam" id="PF00806">
    <property type="entry name" value="PUF"/>
    <property type="match status" value="4"/>
</dbReference>
<reference evidence="4" key="1">
    <citation type="journal article" date="2020" name="Cell">
        <title>Large-Scale Comparative Analyses of Tick Genomes Elucidate Their Genetic Diversity and Vector Capacities.</title>
        <authorList>
            <consortium name="Tick Genome and Microbiome Consortium (TIGMIC)"/>
            <person name="Jia N."/>
            <person name="Wang J."/>
            <person name="Shi W."/>
            <person name="Du L."/>
            <person name="Sun Y."/>
            <person name="Zhan W."/>
            <person name="Jiang J.F."/>
            <person name="Wang Q."/>
            <person name="Zhang B."/>
            <person name="Ji P."/>
            <person name="Bell-Sakyi L."/>
            <person name="Cui X.M."/>
            <person name="Yuan T.T."/>
            <person name="Jiang B.G."/>
            <person name="Yang W.F."/>
            <person name="Lam T.T."/>
            <person name="Chang Q.C."/>
            <person name="Ding S.J."/>
            <person name="Wang X.J."/>
            <person name="Zhu J.G."/>
            <person name="Ruan X.D."/>
            <person name="Zhao L."/>
            <person name="Wei J.T."/>
            <person name="Ye R.Z."/>
            <person name="Que T.C."/>
            <person name="Du C.H."/>
            <person name="Zhou Y.H."/>
            <person name="Cheng J.X."/>
            <person name="Dai P.F."/>
            <person name="Guo W.B."/>
            <person name="Han X.H."/>
            <person name="Huang E.J."/>
            <person name="Li L.F."/>
            <person name="Wei W."/>
            <person name="Gao Y.C."/>
            <person name="Liu J.Z."/>
            <person name="Shao H.Z."/>
            <person name="Wang X."/>
            <person name="Wang C.C."/>
            <person name="Yang T.C."/>
            <person name="Huo Q.B."/>
            <person name="Li W."/>
            <person name="Chen H.Y."/>
            <person name="Chen S.E."/>
            <person name="Zhou L.G."/>
            <person name="Ni X.B."/>
            <person name="Tian J.H."/>
            <person name="Sheng Y."/>
            <person name="Liu T."/>
            <person name="Pan Y.S."/>
            <person name="Xia L.Y."/>
            <person name="Li J."/>
            <person name="Zhao F."/>
            <person name="Cao W.C."/>
        </authorList>
    </citation>
    <scope>NUCLEOTIDE SEQUENCE</scope>
    <source>
        <strain evidence="4">Rmic-2018</strain>
    </source>
</reference>
<keyword evidence="5" id="KW-1185">Reference proteome</keyword>
<protein>
    <recommendedName>
        <fullName evidence="3">PUM-HD domain-containing protein</fullName>
    </recommendedName>
</protein>
<accession>A0A9J6DVR8</accession>
<dbReference type="SUPFAM" id="SSF48371">
    <property type="entry name" value="ARM repeat"/>
    <property type="match status" value="1"/>
</dbReference>
<name>A0A9J6DVR8_RHIMP</name>
<evidence type="ECO:0000313" key="4">
    <source>
        <dbReference type="EMBL" id="KAH8026325.1"/>
    </source>
</evidence>
<dbReference type="Gene3D" id="1.25.10.10">
    <property type="entry name" value="Leucine-rich Repeat Variant"/>
    <property type="match status" value="1"/>
</dbReference>
<dbReference type="GO" id="GO:0010608">
    <property type="term" value="P:post-transcriptional regulation of gene expression"/>
    <property type="evidence" value="ECO:0007669"/>
    <property type="project" value="TreeGrafter"/>
</dbReference>
<dbReference type="InterPro" id="IPR033133">
    <property type="entry name" value="PUM-HD"/>
</dbReference>
<evidence type="ECO:0000259" key="3">
    <source>
        <dbReference type="PROSITE" id="PS50303"/>
    </source>
</evidence>
<dbReference type="GO" id="GO:0005634">
    <property type="term" value="C:nucleus"/>
    <property type="evidence" value="ECO:0007669"/>
    <property type="project" value="TreeGrafter"/>
</dbReference>
<feature type="domain" description="PUM-HD" evidence="3">
    <location>
        <begin position="1"/>
        <end position="221"/>
    </location>
</feature>
<dbReference type="PROSITE" id="PS50303">
    <property type="entry name" value="PUM_HD"/>
    <property type="match status" value="1"/>
</dbReference>
<evidence type="ECO:0000256" key="1">
    <source>
        <dbReference type="ARBA" id="ARBA00022737"/>
    </source>
</evidence>
<sequence>MAVAGFPASLGSARFAQSQLRASAAGNLKALTSPPIMSGLLLSCAAAGDVFCLSTHPYGCRVIQRILEHCTGEQTGPVLEELHQHTEQLVQDQYGNYVVQHVLEHGRPEDKGRIVAAVRGRVLPLSQHKFASNVVEKCVTHASRSERALLIEEVCAYVDGPHSALYTMMKDQYANYVVQKMIEVAEPPQRKLLLHKIRPHVPSLRKYTYGKHILAKLEKHLLKSGDQILSSGGGQSGASNGAL</sequence>
<dbReference type="GO" id="GO:0003730">
    <property type="term" value="F:mRNA 3'-UTR binding"/>
    <property type="evidence" value="ECO:0007669"/>
    <property type="project" value="TreeGrafter"/>
</dbReference>
<dbReference type="PROSITE" id="PS50302">
    <property type="entry name" value="PUM"/>
    <property type="match status" value="4"/>
</dbReference>